<keyword evidence="5 7" id="KW-1133">Transmembrane helix</keyword>
<feature type="transmembrane region" description="Helical" evidence="7">
    <location>
        <begin position="191"/>
        <end position="210"/>
    </location>
</feature>
<keyword evidence="3 8" id="KW-0808">Transferase</keyword>
<dbReference type="EMBL" id="FOZL01000001">
    <property type="protein sequence ID" value="SFR97898.1"/>
    <property type="molecule type" value="Genomic_DNA"/>
</dbReference>
<dbReference type="OrthoDB" id="118679at2"/>
<dbReference type="PANTHER" id="PTHR30589">
    <property type="entry name" value="PROLIPOPROTEIN DIACYLGLYCERYL TRANSFERASE"/>
    <property type="match status" value="1"/>
</dbReference>
<dbReference type="GO" id="GO:0008961">
    <property type="term" value="F:phosphatidylglycerol-prolipoprotein diacylglyceryl transferase activity"/>
    <property type="evidence" value="ECO:0007669"/>
    <property type="project" value="InterPro"/>
</dbReference>
<sequence length="257" mass="27008">MHDSLLHLGHLHIPVFSAFAVVGLIAALFLSQRTARLAGLLPEAMWDAGVVAAISVFVISRVLLVAFNFKSFLAYPVLILTLPSVTFTGLFGAGVVTAIFLRYRGIAYARFLDAAAPCLALLWAILSLGGFATGSKGLPTTLPWGIEDALLGRIHPVEVYTAIAAFALCGVLIAALMTAQARGESAGKTAATGLFLFGAIVFFLTFLTQPTEASQILLLDPIQWLGLAAIGLGTVMALTHLDHAPSAPQQESSSHAI</sequence>
<keyword evidence="8" id="KW-0449">Lipoprotein</keyword>
<organism evidence="8 9">
    <name type="scientific">Granulicella pectinivorans</name>
    <dbReference type="NCBI Taxonomy" id="474950"/>
    <lineage>
        <taxon>Bacteria</taxon>
        <taxon>Pseudomonadati</taxon>
        <taxon>Acidobacteriota</taxon>
        <taxon>Terriglobia</taxon>
        <taxon>Terriglobales</taxon>
        <taxon>Acidobacteriaceae</taxon>
        <taxon>Granulicella</taxon>
    </lineage>
</organism>
<dbReference type="Proteomes" id="UP000199024">
    <property type="component" value="Unassembled WGS sequence"/>
</dbReference>
<keyword evidence="2" id="KW-1003">Cell membrane</keyword>
<feature type="transmembrane region" description="Helical" evidence="7">
    <location>
        <begin position="12"/>
        <end position="32"/>
    </location>
</feature>
<name>A0A1I6L3N8_9BACT</name>
<accession>A0A1I6L3N8</accession>
<proteinExistence type="inferred from homology"/>
<feature type="transmembrane region" description="Helical" evidence="7">
    <location>
        <begin position="44"/>
        <end position="67"/>
    </location>
</feature>
<evidence type="ECO:0000256" key="4">
    <source>
        <dbReference type="ARBA" id="ARBA00022692"/>
    </source>
</evidence>
<dbReference type="GO" id="GO:0005886">
    <property type="term" value="C:plasma membrane"/>
    <property type="evidence" value="ECO:0007669"/>
    <property type="project" value="InterPro"/>
</dbReference>
<dbReference type="GO" id="GO:0042158">
    <property type="term" value="P:lipoprotein biosynthetic process"/>
    <property type="evidence" value="ECO:0007669"/>
    <property type="project" value="InterPro"/>
</dbReference>
<keyword evidence="4 7" id="KW-0812">Transmembrane</keyword>
<dbReference type="AlphaFoldDB" id="A0A1I6L3N8"/>
<feature type="transmembrane region" description="Helical" evidence="7">
    <location>
        <begin position="111"/>
        <end position="132"/>
    </location>
</feature>
<feature type="transmembrane region" description="Helical" evidence="7">
    <location>
        <begin position="73"/>
        <end position="99"/>
    </location>
</feature>
<evidence type="ECO:0000256" key="7">
    <source>
        <dbReference type="SAM" id="Phobius"/>
    </source>
</evidence>
<dbReference type="Pfam" id="PF01790">
    <property type="entry name" value="LGT"/>
    <property type="match status" value="1"/>
</dbReference>
<evidence type="ECO:0000313" key="8">
    <source>
        <dbReference type="EMBL" id="SFR97898.1"/>
    </source>
</evidence>
<keyword evidence="6 7" id="KW-0472">Membrane</keyword>
<keyword evidence="9" id="KW-1185">Reference proteome</keyword>
<evidence type="ECO:0000256" key="5">
    <source>
        <dbReference type="ARBA" id="ARBA00022989"/>
    </source>
</evidence>
<comment type="similarity">
    <text evidence="1">Belongs to the Lgt family.</text>
</comment>
<reference evidence="8 9" key="1">
    <citation type="submission" date="2016-10" db="EMBL/GenBank/DDBJ databases">
        <authorList>
            <person name="de Groot N.N."/>
        </authorList>
    </citation>
    <scope>NUCLEOTIDE SEQUENCE [LARGE SCALE GENOMIC DNA]</scope>
    <source>
        <strain evidence="8 9">DSM 21001</strain>
    </source>
</reference>
<evidence type="ECO:0000313" key="9">
    <source>
        <dbReference type="Proteomes" id="UP000199024"/>
    </source>
</evidence>
<dbReference type="PANTHER" id="PTHR30589:SF0">
    <property type="entry name" value="PHOSPHATIDYLGLYCEROL--PROLIPOPROTEIN DIACYLGLYCERYL TRANSFERASE"/>
    <property type="match status" value="1"/>
</dbReference>
<feature type="transmembrane region" description="Helical" evidence="7">
    <location>
        <begin position="159"/>
        <end position="179"/>
    </location>
</feature>
<feature type="transmembrane region" description="Helical" evidence="7">
    <location>
        <begin position="222"/>
        <end position="241"/>
    </location>
</feature>
<dbReference type="STRING" id="474950.SAMN05421771_0189"/>
<evidence type="ECO:0000256" key="6">
    <source>
        <dbReference type="ARBA" id="ARBA00023136"/>
    </source>
</evidence>
<dbReference type="InterPro" id="IPR001640">
    <property type="entry name" value="Lgt"/>
</dbReference>
<gene>
    <name evidence="8" type="ORF">SAMN05421771_0189</name>
</gene>
<evidence type="ECO:0000256" key="1">
    <source>
        <dbReference type="ARBA" id="ARBA00007150"/>
    </source>
</evidence>
<protein>
    <submittedName>
        <fullName evidence="8">Phosphatidylglycerol:prolipoprotein diacylglycerol transferase</fullName>
    </submittedName>
</protein>
<evidence type="ECO:0000256" key="2">
    <source>
        <dbReference type="ARBA" id="ARBA00022475"/>
    </source>
</evidence>
<dbReference type="RefSeq" id="WP_089835762.1">
    <property type="nucleotide sequence ID" value="NZ_FOZL01000001.1"/>
</dbReference>
<evidence type="ECO:0000256" key="3">
    <source>
        <dbReference type="ARBA" id="ARBA00022679"/>
    </source>
</evidence>